<name>A0A318SPP4_9RHOB</name>
<dbReference type="Pfam" id="PF03969">
    <property type="entry name" value="AFG1_ATPase"/>
    <property type="match status" value="1"/>
</dbReference>
<sequence length="352" mass="38795">MTIQQDYEARVADGRLTRDPAQESVLPALERVRAALEQPVRRGFLGRRKPEAAQGLYLWGGVGRGKSMLMDMLVASVEAPKQRWHFHAFMQAVQKGLTAAREKGLDDALTPVAEEMGEGLRLLAFDEMQVTDIADAMILGRLFDKLHDLGVTVVTTSNRPPQDLYEDGLNRQLFTPFIARIEERLQVLELASDEDWRSGVLAQSGRYFTPANAEARAAIAKLWDELTGGAAMEPAVLKVGTRAVPLPGLAAGVARADFWDLCGRPLGAADYLALAEAVRVLILENVPRLSRDNFNEAKRFVTLIDTLYEAKTRLILSAADVPDSLYKEGEGAFEFARTASRLREMQGEGWGG</sequence>
<dbReference type="SUPFAM" id="SSF52540">
    <property type="entry name" value="P-loop containing nucleoside triphosphate hydrolases"/>
    <property type="match status" value="1"/>
</dbReference>
<keyword evidence="4" id="KW-1185">Reference proteome</keyword>
<proteinExistence type="predicted"/>
<dbReference type="PANTHER" id="PTHR12169">
    <property type="entry name" value="ATPASE N2B"/>
    <property type="match status" value="1"/>
</dbReference>
<reference evidence="3 4" key="1">
    <citation type="submission" date="2018-06" db="EMBL/GenBank/DDBJ databases">
        <title>Genomic Encyclopedia of Type Strains, Phase III (KMG-III): the genomes of soil and plant-associated and newly described type strains.</title>
        <authorList>
            <person name="Whitman W."/>
        </authorList>
    </citation>
    <scope>NUCLEOTIDE SEQUENCE [LARGE SCALE GENOMIC DNA]</scope>
    <source>
        <strain evidence="3 4">CECT 9025</strain>
    </source>
</reference>
<keyword evidence="2" id="KW-0067">ATP-binding</keyword>
<dbReference type="GO" id="GO:0005524">
    <property type="term" value="F:ATP binding"/>
    <property type="evidence" value="ECO:0007669"/>
    <property type="project" value="UniProtKB-KW"/>
</dbReference>
<gene>
    <name evidence="3" type="ORF">DFP88_10331</name>
</gene>
<evidence type="ECO:0000256" key="1">
    <source>
        <dbReference type="ARBA" id="ARBA00022741"/>
    </source>
</evidence>
<protein>
    <submittedName>
        <fullName evidence="3">Cell division protein ZapE</fullName>
    </submittedName>
</protein>
<evidence type="ECO:0000313" key="3">
    <source>
        <dbReference type="EMBL" id="PYE83673.1"/>
    </source>
</evidence>
<dbReference type="GO" id="GO:0005737">
    <property type="term" value="C:cytoplasm"/>
    <property type="evidence" value="ECO:0007669"/>
    <property type="project" value="TreeGrafter"/>
</dbReference>
<evidence type="ECO:0000313" key="4">
    <source>
        <dbReference type="Proteomes" id="UP000248311"/>
    </source>
</evidence>
<dbReference type="InterPro" id="IPR005654">
    <property type="entry name" value="ATPase_AFG1-like"/>
</dbReference>
<dbReference type="GO" id="GO:0051301">
    <property type="term" value="P:cell division"/>
    <property type="evidence" value="ECO:0007669"/>
    <property type="project" value="UniProtKB-KW"/>
</dbReference>
<dbReference type="Gene3D" id="3.40.50.300">
    <property type="entry name" value="P-loop containing nucleotide triphosphate hydrolases"/>
    <property type="match status" value="1"/>
</dbReference>
<dbReference type="Proteomes" id="UP000248311">
    <property type="component" value="Unassembled WGS sequence"/>
</dbReference>
<dbReference type="EMBL" id="QJTE01000003">
    <property type="protein sequence ID" value="PYE83673.1"/>
    <property type="molecule type" value="Genomic_DNA"/>
</dbReference>
<dbReference type="PANTHER" id="PTHR12169:SF6">
    <property type="entry name" value="AFG1-LIKE ATPASE"/>
    <property type="match status" value="1"/>
</dbReference>
<dbReference type="OrthoDB" id="9774491at2"/>
<organism evidence="3 4">
    <name type="scientific">Pseudoroseicyclus aestuarii</name>
    <dbReference type="NCBI Taxonomy" id="1795041"/>
    <lineage>
        <taxon>Bacteria</taxon>
        <taxon>Pseudomonadati</taxon>
        <taxon>Pseudomonadota</taxon>
        <taxon>Alphaproteobacteria</taxon>
        <taxon>Rhodobacterales</taxon>
        <taxon>Paracoccaceae</taxon>
        <taxon>Pseudoroseicyclus</taxon>
    </lineage>
</organism>
<keyword evidence="3" id="KW-0131">Cell cycle</keyword>
<comment type="caution">
    <text evidence="3">The sequence shown here is derived from an EMBL/GenBank/DDBJ whole genome shotgun (WGS) entry which is preliminary data.</text>
</comment>
<evidence type="ECO:0000256" key="2">
    <source>
        <dbReference type="ARBA" id="ARBA00022840"/>
    </source>
</evidence>
<keyword evidence="3" id="KW-0132">Cell division</keyword>
<dbReference type="GO" id="GO:0016887">
    <property type="term" value="F:ATP hydrolysis activity"/>
    <property type="evidence" value="ECO:0007669"/>
    <property type="project" value="InterPro"/>
</dbReference>
<keyword evidence="1" id="KW-0547">Nucleotide-binding</keyword>
<dbReference type="RefSeq" id="WP_110814248.1">
    <property type="nucleotide sequence ID" value="NZ_QJTE01000003.1"/>
</dbReference>
<dbReference type="AlphaFoldDB" id="A0A318SPP4"/>
<dbReference type="NCBIfam" id="NF040713">
    <property type="entry name" value="ZapE"/>
    <property type="match status" value="1"/>
</dbReference>
<dbReference type="InterPro" id="IPR027417">
    <property type="entry name" value="P-loop_NTPase"/>
</dbReference>
<accession>A0A318SPP4</accession>